<dbReference type="AlphaFoldDB" id="A0A8X6W9U2"/>
<proteinExistence type="predicted"/>
<sequence>MSVRATGITCQVQWSDISFFLIWEYHTFLKQKANHCPHFLLIAIELEIDNGAVMLNGFLHSHDYEERRVTRCTELFPTTLHSALDTITVAKPWNEKS</sequence>
<organism evidence="1 2">
    <name type="scientific">Trichonephila clavipes</name>
    <name type="common">Golden silk orbweaver</name>
    <name type="synonym">Nephila clavipes</name>
    <dbReference type="NCBI Taxonomy" id="2585209"/>
    <lineage>
        <taxon>Eukaryota</taxon>
        <taxon>Metazoa</taxon>
        <taxon>Ecdysozoa</taxon>
        <taxon>Arthropoda</taxon>
        <taxon>Chelicerata</taxon>
        <taxon>Arachnida</taxon>
        <taxon>Araneae</taxon>
        <taxon>Araneomorphae</taxon>
        <taxon>Entelegynae</taxon>
        <taxon>Araneoidea</taxon>
        <taxon>Nephilidae</taxon>
        <taxon>Trichonephila</taxon>
    </lineage>
</organism>
<accession>A0A8X6W9U2</accession>
<dbReference type="Proteomes" id="UP000887159">
    <property type="component" value="Unassembled WGS sequence"/>
</dbReference>
<reference evidence="1" key="1">
    <citation type="submission" date="2020-08" db="EMBL/GenBank/DDBJ databases">
        <title>Multicomponent nature underlies the extraordinary mechanical properties of spider dragline silk.</title>
        <authorList>
            <person name="Kono N."/>
            <person name="Nakamura H."/>
            <person name="Mori M."/>
            <person name="Yoshida Y."/>
            <person name="Ohtoshi R."/>
            <person name="Malay A.D."/>
            <person name="Moran D.A.P."/>
            <person name="Tomita M."/>
            <person name="Numata K."/>
            <person name="Arakawa K."/>
        </authorList>
    </citation>
    <scope>NUCLEOTIDE SEQUENCE</scope>
</reference>
<keyword evidence="2" id="KW-1185">Reference proteome</keyword>
<gene>
    <name evidence="1" type="ORF">TNCV_1629171</name>
</gene>
<comment type="caution">
    <text evidence="1">The sequence shown here is derived from an EMBL/GenBank/DDBJ whole genome shotgun (WGS) entry which is preliminary data.</text>
</comment>
<protein>
    <submittedName>
        <fullName evidence="1">Uncharacterized protein</fullName>
    </submittedName>
</protein>
<evidence type="ECO:0000313" key="1">
    <source>
        <dbReference type="EMBL" id="GFY30943.1"/>
    </source>
</evidence>
<dbReference type="EMBL" id="BMAU01021395">
    <property type="protein sequence ID" value="GFY30943.1"/>
    <property type="molecule type" value="Genomic_DNA"/>
</dbReference>
<evidence type="ECO:0000313" key="2">
    <source>
        <dbReference type="Proteomes" id="UP000887159"/>
    </source>
</evidence>
<name>A0A8X6W9U2_TRICX</name>